<dbReference type="EMBL" id="JAMQOL010000012">
    <property type="protein sequence ID" value="MCM4077974.1"/>
    <property type="molecule type" value="Genomic_DNA"/>
</dbReference>
<accession>A0ABT0XXY7</accession>
<protein>
    <recommendedName>
        <fullName evidence="3">Tetratricopeptide repeat protein</fullName>
    </recommendedName>
</protein>
<keyword evidence="2" id="KW-1185">Reference proteome</keyword>
<reference evidence="1 2" key="1">
    <citation type="submission" date="2022-06" db="EMBL/GenBank/DDBJ databases">
        <title>Actinoplanes abujensis sp. nov., isolated from Nigerian arid soil.</title>
        <authorList>
            <person name="Ding P."/>
        </authorList>
    </citation>
    <scope>NUCLEOTIDE SEQUENCE [LARGE SCALE GENOMIC DNA]</scope>
    <source>
        <strain evidence="2">TRM88002</strain>
    </source>
</reference>
<evidence type="ECO:0000313" key="1">
    <source>
        <dbReference type="EMBL" id="MCM4077974.1"/>
    </source>
</evidence>
<dbReference type="RefSeq" id="WP_251797824.1">
    <property type="nucleotide sequence ID" value="NZ_JAMQOL010000012.1"/>
</dbReference>
<dbReference type="Proteomes" id="UP001523216">
    <property type="component" value="Unassembled WGS sequence"/>
</dbReference>
<proteinExistence type="predicted"/>
<comment type="caution">
    <text evidence="1">The sequence shown here is derived from an EMBL/GenBank/DDBJ whole genome shotgun (WGS) entry which is preliminary data.</text>
</comment>
<sequence>MVRARLGLGDAAYTMNDRPAARAAWLEALALGNDSDPQQEEQIRRRLAELDRDVGGAAA</sequence>
<organism evidence="1 2">
    <name type="scientific">Paractinoplanes hotanensis</name>
    <dbReference type="NCBI Taxonomy" id="2906497"/>
    <lineage>
        <taxon>Bacteria</taxon>
        <taxon>Bacillati</taxon>
        <taxon>Actinomycetota</taxon>
        <taxon>Actinomycetes</taxon>
        <taxon>Micromonosporales</taxon>
        <taxon>Micromonosporaceae</taxon>
        <taxon>Paractinoplanes</taxon>
    </lineage>
</organism>
<gene>
    <name evidence="1" type="ORF">LXN57_10380</name>
</gene>
<evidence type="ECO:0008006" key="3">
    <source>
        <dbReference type="Google" id="ProtNLM"/>
    </source>
</evidence>
<evidence type="ECO:0000313" key="2">
    <source>
        <dbReference type="Proteomes" id="UP001523216"/>
    </source>
</evidence>
<name>A0ABT0XXY7_9ACTN</name>